<protein>
    <submittedName>
        <fullName evidence="1">2TM domain-containing protein</fullName>
    </submittedName>
</protein>
<proteinExistence type="predicted"/>
<name>A0ACC7S457_DOLFA</name>
<dbReference type="Proteomes" id="UP001517388">
    <property type="component" value="Unassembled WGS sequence"/>
</dbReference>
<reference evidence="2" key="1">
    <citation type="journal article" date="2020" name="Toxins">
        <title>Phylogenomic Analysis of Secondary Metabolism in the Toxic Cyanobacterial Genera Anabaena, Dolichospermum and Aphanizomenon.</title>
        <authorList>
            <person name="Oesterholm J."/>
            <person name="Popin R.V."/>
            <person name="Fewer D.P."/>
            <person name="Sivonen K."/>
        </authorList>
    </citation>
    <scope>NUCLEOTIDE SEQUENCE [LARGE SCALE GENOMIC DNA]</scope>
    <source>
        <strain evidence="2">UHCC 0037</strain>
    </source>
</reference>
<dbReference type="EMBL" id="VILF01000001">
    <property type="protein sequence ID" value="MTJ42984.1"/>
    <property type="molecule type" value="Genomic_DNA"/>
</dbReference>
<gene>
    <name evidence="1" type="ORF">FJR39_06980</name>
</gene>
<evidence type="ECO:0000313" key="1">
    <source>
        <dbReference type="EMBL" id="MTJ42984.1"/>
    </source>
</evidence>
<evidence type="ECO:0000313" key="2">
    <source>
        <dbReference type="Proteomes" id="UP001517388"/>
    </source>
</evidence>
<organism evidence="1 2">
    <name type="scientific">Dolichospermum flos-aquae UHCC 0037</name>
    <dbReference type="NCBI Taxonomy" id="2590026"/>
    <lineage>
        <taxon>Bacteria</taxon>
        <taxon>Bacillati</taxon>
        <taxon>Cyanobacteriota</taxon>
        <taxon>Cyanophyceae</taxon>
        <taxon>Nostocales</taxon>
        <taxon>Aphanizomenonaceae</taxon>
        <taxon>Dolichospermum</taxon>
    </lineage>
</organism>
<comment type="caution">
    <text evidence="1">The sequence shown here is derived from an EMBL/GenBank/DDBJ whole genome shotgun (WGS) entry which is preliminary data.</text>
</comment>
<accession>A0ACC7S457</accession>
<sequence>MIYHSEEVQQILQIALTHKQEKEFSREQLIEIASELDISAEALQSAEQEWSIQRTKAQRQHMLNTRQRKEFKSHLTNFIAINIFLVLLNLVISPLYFWAIFPLLGWGLSLFFHGWKVYRNRS</sequence>
<keyword evidence="2" id="KW-1185">Reference proteome</keyword>